<dbReference type="GO" id="GO:0140662">
    <property type="term" value="F:ATP-dependent protein folding chaperone"/>
    <property type="evidence" value="ECO:0007669"/>
    <property type="project" value="InterPro"/>
</dbReference>
<evidence type="ECO:0000256" key="1">
    <source>
        <dbReference type="ARBA" id="ARBA00022741"/>
    </source>
</evidence>
<gene>
    <name evidence="3" type="ORF">PPNO1_LOCUS2468</name>
</gene>
<dbReference type="SUPFAM" id="SSF53067">
    <property type="entry name" value="Actin-like ATPase domain"/>
    <property type="match status" value="1"/>
</dbReference>
<dbReference type="AlphaFoldDB" id="A0A9P1GYM1"/>
<dbReference type="InterPro" id="IPR043129">
    <property type="entry name" value="ATPase_NBD"/>
</dbReference>
<evidence type="ECO:0008006" key="5">
    <source>
        <dbReference type="Google" id="ProtNLM"/>
    </source>
</evidence>
<keyword evidence="4" id="KW-1185">Reference proteome</keyword>
<dbReference type="GO" id="GO:0005524">
    <property type="term" value="F:ATP binding"/>
    <property type="evidence" value="ECO:0007669"/>
    <property type="project" value="UniProtKB-KW"/>
</dbReference>
<dbReference type="Pfam" id="PF00012">
    <property type="entry name" value="HSP70"/>
    <property type="match status" value="1"/>
</dbReference>
<keyword evidence="1" id="KW-0547">Nucleotide-binding</keyword>
<dbReference type="Gene3D" id="3.30.420.40">
    <property type="match status" value="2"/>
</dbReference>
<evidence type="ECO:0000313" key="4">
    <source>
        <dbReference type="Proteomes" id="UP000838763"/>
    </source>
</evidence>
<dbReference type="PANTHER" id="PTHR14187:SF5">
    <property type="entry name" value="HEAT SHOCK 70 KDA PROTEIN 12A"/>
    <property type="match status" value="1"/>
</dbReference>
<organism evidence="3 4">
    <name type="scientific">Parascedosporium putredinis</name>
    <dbReference type="NCBI Taxonomy" id="1442378"/>
    <lineage>
        <taxon>Eukaryota</taxon>
        <taxon>Fungi</taxon>
        <taxon>Dikarya</taxon>
        <taxon>Ascomycota</taxon>
        <taxon>Pezizomycotina</taxon>
        <taxon>Sordariomycetes</taxon>
        <taxon>Hypocreomycetidae</taxon>
        <taxon>Microascales</taxon>
        <taxon>Microascaceae</taxon>
        <taxon>Parascedosporium</taxon>
    </lineage>
</organism>
<dbReference type="Gene3D" id="3.90.640.10">
    <property type="entry name" value="Actin, Chain A, domain 4"/>
    <property type="match status" value="1"/>
</dbReference>
<evidence type="ECO:0000256" key="2">
    <source>
        <dbReference type="ARBA" id="ARBA00022840"/>
    </source>
</evidence>
<protein>
    <recommendedName>
        <fullName evidence="5">Actin-like ATPase domain-containing protein</fullName>
    </recommendedName>
</protein>
<keyword evidence="2" id="KW-0067">ATP-binding</keyword>
<dbReference type="InterPro" id="IPR013126">
    <property type="entry name" value="Hsp_70_fam"/>
</dbReference>
<name>A0A9P1GYM1_9PEZI</name>
<accession>A0A9P1GYM1</accession>
<proteinExistence type="predicted"/>
<dbReference type="PANTHER" id="PTHR14187">
    <property type="entry name" value="ALPHA KINASE/ELONGATION FACTOR 2 KINASE"/>
    <property type="match status" value="1"/>
</dbReference>
<dbReference type="CDD" id="cd10170">
    <property type="entry name" value="ASKHA_NBD_HSP70"/>
    <property type="match status" value="1"/>
</dbReference>
<comment type="caution">
    <text evidence="3">The sequence shown here is derived from an EMBL/GenBank/DDBJ whole genome shotgun (WGS) entry which is preliminary data.</text>
</comment>
<dbReference type="EMBL" id="CALLCH030000005">
    <property type="protein sequence ID" value="CAI4212717.1"/>
    <property type="molecule type" value="Genomic_DNA"/>
</dbReference>
<evidence type="ECO:0000313" key="3">
    <source>
        <dbReference type="EMBL" id="CAI4212717.1"/>
    </source>
</evidence>
<sequence>MASDALAKLLSRARLGQSEAEDEILIIGIDFGTTFSGVAWATVDDLESDEIHLITTWPGTGREEEKSLLNYSTRTVKLCGDLIADYLRCIWAHAMASIEKARGKSVVDAYQFRVVITVPAIWKGYARQGMKDAARQAGILDYRAGGNTELVFAPEPEAAALATLCEKGRKLNQDEVYVVCDAGGGTVDLISYQVASLDPIRLDETAEGTGGVCGGIFIDEAFECICKARLGRRWDRLSKAGIKEVMTGEWEHFIKPQLKADPANATKEYIISIPAEAFANANLDDTSREPFIKNGRIHFKGHDLEQAFIEVLNDIGRLIDEQIEKCTMKGKKSVILVGGLGASPFLYQFVEHRYARKGISVLQSGGIKPRTAICRGAIIKGILSGQTGSSIKVNGSASIVAGSKISRASFGNSFRVPWVHGEFPDEDKIWCPLEEHHFAQKRMRWYIVRGSSIDAQEPVRHQYYITYQGDYSGNLSVDILQCEDELAPDRLTETVKHLCTIDCDLDTLISSLPKLKSSSGLEYKRLDFEIEAIPSGASVEFGVFVNGNRLGSQEAQIKF</sequence>
<dbReference type="Proteomes" id="UP000838763">
    <property type="component" value="Unassembled WGS sequence"/>
</dbReference>
<dbReference type="OrthoDB" id="2963168at2759"/>
<reference evidence="3" key="1">
    <citation type="submission" date="2022-11" db="EMBL/GenBank/DDBJ databases">
        <authorList>
            <person name="Scott C."/>
            <person name="Bruce N."/>
        </authorList>
    </citation>
    <scope>NUCLEOTIDE SEQUENCE</scope>
</reference>
<dbReference type="PRINTS" id="PR00301">
    <property type="entry name" value="HEATSHOCK70"/>
</dbReference>